<name>A0AAV9XVG4_9CRYT</name>
<evidence type="ECO:0000256" key="8">
    <source>
        <dbReference type="ARBA" id="ARBA00023163"/>
    </source>
</evidence>
<evidence type="ECO:0000256" key="10">
    <source>
        <dbReference type="RuleBase" id="RU364033"/>
    </source>
</evidence>
<evidence type="ECO:0000256" key="5">
    <source>
        <dbReference type="ARBA" id="ARBA00022771"/>
    </source>
</evidence>
<accession>A0AAV9XVG4</accession>
<proteinExistence type="inferred from homology"/>
<dbReference type="SUPFAM" id="SSF57783">
    <property type="entry name" value="Zinc beta-ribbon"/>
    <property type="match status" value="1"/>
</dbReference>
<dbReference type="PANTHER" id="PTHR20934:SF0">
    <property type="entry name" value="TRANSCRIPTION ELONGATION FACTOR 1 HOMOLOG"/>
    <property type="match status" value="1"/>
</dbReference>
<evidence type="ECO:0000256" key="4">
    <source>
        <dbReference type="ARBA" id="ARBA00022723"/>
    </source>
</evidence>
<keyword evidence="4 10" id="KW-0479">Metal-binding</keyword>
<evidence type="ECO:0000256" key="2">
    <source>
        <dbReference type="ARBA" id="ARBA00004123"/>
    </source>
</evidence>
<evidence type="ECO:0000256" key="7">
    <source>
        <dbReference type="ARBA" id="ARBA00023015"/>
    </source>
</evidence>
<dbReference type="GO" id="GO:0008270">
    <property type="term" value="F:zinc ion binding"/>
    <property type="evidence" value="ECO:0007669"/>
    <property type="project" value="UniProtKB-KW"/>
</dbReference>
<dbReference type="Gene3D" id="2.20.25.190">
    <property type="match status" value="1"/>
</dbReference>
<comment type="caution">
    <text evidence="12">The sequence shown here is derived from an EMBL/GenBank/DDBJ whole genome shotgun (WGS) entry which is preliminary data.</text>
</comment>
<comment type="subcellular location">
    <subcellularLocation>
        <location evidence="2 10">Nucleus</location>
    </subcellularLocation>
</comment>
<keyword evidence="6 10" id="KW-0862">Zinc</keyword>
<evidence type="ECO:0000256" key="3">
    <source>
        <dbReference type="ARBA" id="ARBA00009730"/>
    </source>
</evidence>
<evidence type="ECO:0000256" key="11">
    <source>
        <dbReference type="SAM" id="MobiDB-lite"/>
    </source>
</evidence>
<dbReference type="GO" id="GO:0006368">
    <property type="term" value="P:transcription elongation by RNA polymerase II"/>
    <property type="evidence" value="ECO:0007669"/>
    <property type="project" value="TreeGrafter"/>
</dbReference>
<dbReference type="GO" id="GO:0008023">
    <property type="term" value="C:transcription elongation factor complex"/>
    <property type="evidence" value="ECO:0007669"/>
    <property type="project" value="TreeGrafter"/>
</dbReference>
<feature type="region of interest" description="Disordered" evidence="11">
    <location>
        <begin position="154"/>
        <end position="174"/>
    </location>
</feature>
<keyword evidence="8 10" id="KW-0804">Transcription</keyword>
<keyword evidence="13" id="KW-1185">Reference proteome</keyword>
<keyword evidence="7 10" id="KW-0805">Transcription regulation</keyword>
<evidence type="ECO:0000256" key="1">
    <source>
        <dbReference type="ARBA" id="ARBA00003357"/>
    </source>
</evidence>
<dbReference type="GO" id="GO:0000993">
    <property type="term" value="F:RNA polymerase II complex binding"/>
    <property type="evidence" value="ECO:0007669"/>
    <property type="project" value="TreeGrafter"/>
</dbReference>
<comment type="function">
    <text evidence="1 10">Transcription elongation factor implicated in the maintenance of proper chromatin structure in actively transcribed regions.</text>
</comment>
<dbReference type="EMBL" id="JAWDEY010000022">
    <property type="protein sequence ID" value="KAK6588750.1"/>
    <property type="molecule type" value="Genomic_DNA"/>
</dbReference>
<dbReference type="FunFam" id="2.20.25.190:FF:000001">
    <property type="entry name" value="Transcription elongation factor 1 homolog"/>
    <property type="match status" value="1"/>
</dbReference>
<dbReference type="Pfam" id="PF05129">
    <property type="entry name" value="Zn_ribbon_Elf1"/>
    <property type="match status" value="1"/>
</dbReference>
<evidence type="ECO:0000256" key="6">
    <source>
        <dbReference type="ARBA" id="ARBA00022833"/>
    </source>
</evidence>
<reference evidence="12 13" key="1">
    <citation type="submission" date="2023-10" db="EMBL/GenBank/DDBJ databases">
        <title>Comparative genomics analysis reveals potential genetic determinants of host preference in Cryptosporidium xiaoi.</title>
        <authorList>
            <person name="Xiao L."/>
            <person name="Li J."/>
        </authorList>
    </citation>
    <scope>NUCLEOTIDE SEQUENCE [LARGE SCALE GENOMIC DNA]</scope>
    <source>
        <strain evidence="12 13">52996</strain>
    </source>
</reference>
<feature type="compositionally biased region" description="Polar residues" evidence="11">
    <location>
        <begin position="154"/>
        <end position="164"/>
    </location>
</feature>
<evidence type="ECO:0000313" key="13">
    <source>
        <dbReference type="Proteomes" id="UP001311799"/>
    </source>
</evidence>
<comment type="similarity">
    <text evidence="3 10">Belongs to the ELOF1 family.</text>
</comment>
<keyword evidence="9 10" id="KW-0539">Nucleus</keyword>
<keyword evidence="5 10" id="KW-0863">Zinc-finger</keyword>
<dbReference type="Proteomes" id="UP001311799">
    <property type="component" value="Unassembled WGS sequence"/>
</dbReference>
<dbReference type="InterPro" id="IPR038567">
    <property type="entry name" value="T_Elf1_sf"/>
</dbReference>
<dbReference type="InterPro" id="IPR007808">
    <property type="entry name" value="Elf1"/>
</dbReference>
<sequence length="227" mass="25742">MGKRKAKKVEIRKSKIPKLDKEFNCPFCNNTKTVGVKMNHKERLGHLSCRVCGVEFTTRIGKFDEAVDIFSMWIDKCYEVNNVATEDNFGANSGNVIEEQLEVGENMESNRVDKMVYSKKPENKSESFSIEDNLYEIPNSEDYSYKDDGFKNTTNIDSEKTNGALSDENEVQSPGEDVLDNVGNDYELNIDRKTSEGKSLFDISKITESTVINKSFTMNEDDGLFSD</sequence>
<gene>
    <name evidence="12" type="ORF">RS030_2277</name>
</gene>
<dbReference type="PANTHER" id="PTHR20934">
    <property type="entry name" value="TRANSCRIPTION ELONGATION FACTOR 1 HOMOLOG"/>
    <property type="match status" value="1"/>
</dbReference>
<organism evidence="12 13">
    <name type="scientific">Cryptosporidium xiaoi</name>
    <dbReference type="NCBI Taxonomy" id="659607"/>
    <lineage>
        <taxon>Eukaryota</taxon>
        <taxon>Sar</taxon>
        <taxon>Alveolata</taxon>
        <taxon>Apicomplexa</taxon>
        <taxon>Conoidasida</taxon>
        <taxon>Coccidia</taxon>
        <taxon>Eucoccidiorida</taxon>
        <taxon>Eimeriorina</taxon>
        <taxon>Cryptosporidiidae</taxon>
        <taxon>Cryptosporidium</taxon>
    </lineage>
</organism>
<dbReference type="AlphaFoldDB" id="A0AAV9XVG4"/>
<protein>
    <recommendedName>
        <fullName evidence="10">Transcription elongation factor 1 homolog</fullName>
    </recommendedName>
</protein>
<evidence type="ECO:0000256" key="9">
    <source>
        <dbReference type="ARBA" id="ARBA00023242"/>
    </source>
</evidence>
<evidence type="ECO:0000313" key="12">
    <source>
        <dbReference type="EMBL" id="KAK6588750.1"/>
    </source>
</evidence>